<sequence length="185" mass="20899">MPEDNIITLEQAVQLVKLGRAQKLIFVDDFLGSGEQFLKTWNKKVDVAGSMRSLANEYLSNNSIEIYICTIISTQYAIKNIQSVISKAHISSAHIFTDYHSVLSNHSYIWREDMKTEGPQFIEDVSLRLGIPDLDGQIDTDNTVCWRGFKKLGLSVAFQDSMPDASIPLLKFSSQEWQPLIRTGI</sequence>
<feature type="domain" description="PRTase-CE" evidence="1">
    <location>
        <begin position="6"/>
        <end position="182"/>
    </location>
</feature>
<dbReference type="Pfam" id="PF24390">
    <property type="entry name" value="PRTase-CE"/>
    <property type="match status" value="1"/>
</dbReference>
<evidence type="ECO:0000313" key="2">
    <source>
        <dbReference type="EMBL" id="MBD0222016.1"/>
    </source>
</evidence>
<comment type="caution">
    <text evidence="2">The sequence shown here is derived from an EMBL/GenBank/DDBJ whole genome shotgun (WGS) entry which is preliminary data.</text>
</comment>
<proteinExistence type="predicted"/>
<accession>A0A8I0K7Z7</accession>
<dbReference type="AlphaFoldDB" id="A0A8I0K7Z7"/>
<name>A0A8I0K7Z7_ACIBA</name>
<evidence type="ECO:0000313" key="3">
    <source>
        <dbReference type="Proteomes" id="UP000634608"/>
    </source>
</evidence>
<organism evidence="2 3">
    <name type="scientific">Acinetobacter baumannii</name>
    <dbReference type="NCBI Taxonomy" id="470"/>
    <lineage>
        <taxon>Bacteria</taxon>
        <taxon>Pseudomonadati</taxon>
        <taxon>Pseudomonadota</taxon>
        <taxon>Gammaproteobacteria</taxon>
        <taxon>Moraxellales</taxon>
        <taxon>Moraxellaceae</taxon>
        <taxon>Acinetobacter</taxon>
        <taxon>Acinetobacter calcoaceticus/baumannii complex</taxon>
    </lineage>
</organism>
<reference evidence="2" key="1">
    <citation type="submission" date="2020-08" db="EMBL/GenBank/DDBJ databases">
        <title>Diversity of carbapenem-resistant Acinetobacter baumannii and bacteriophage-mediated spread of the Oxa23 carbapenemase.</title>
        <authorList>
            <person name="Abouelfetouh A."/>
            <person name="Mattock J."/>
            <person name="Turner D."/>
            <person name="Li E."/>
            <person name="Evans B.A."/>
        </authorList>
    </citation>
    <scope>NUCLEOTIDE SEQUENCE</scope>
    <source>
        <strain evidence="2">A86</strain>
    </source>
</reference>
<evidence type="ECO:0000259" key="1">
    <source>
        <dbReference type="Pfam" id="PF24390"/>
    </source>
</evidence>
<dbReference type="InterPro" id="IPR056920">
    <property type="entry name" value="PRTase-CE"/>
</dbReference>
<dbReference type="RefSeq" id="WP_188147481.1">
    <property type="nucleotide sequence ID" value="NZ_JACSVK010000150.1"/>
</dbReference>
<dbReference type="EMBL" id="JACSVK010000150">
    <property type="protein sequence ID" value="MBD0222016.1"/>
    <property type="molecule type" value="Genomic_DNA"/>
</dbReference>
<protein>
    <recommendedName>
        <fullName evidence="1">PRTase-CE domain-containing protein</fullName>
    </recommendedName>
</protein>
<dbReference type="Proteomes" id="UP000634608">
    <property type="component" value="Unassembled WGS sequence"/>
</dbReference>
<gene>
    <name evidence="2" type="ORF">IAG11_19330</name>
</gene>